<evidence type="ECO:0000313" key="1">
    <source>
        <dbReference type="EMBL" id="KAJ3528746.1"/>
    </source>
</evidence>
<proteinExistence type="predicted"/>
<comment type="caution">
    <text evidence="1">The sequence shown here is derived from an EMBL/GenBank/DDBJ whole genome shotgun (WGS) entry which is preliminary data.</text>
</comment>
<accession>A0ACC1RZ78</accession>
<protein>
    <submittedName>
        <fullName evidence="1">Uncharacterized protein</fullName>
    </submittedName>
</protein>
<dbReference type="Proteomes" id="UP001148629">
    <property type="component" value="Unassembled WGS sequence"/>
</dbReference>
<sequence length="121" mass="13168">MPPIPLLQFSNNGLKQFWQDNCRISNKHPIPVLSYILSVISAGVDNGDPSTLLSGHVSVPGGRPDPAGGAYGEAKINRLGVFEQRLNFVHDVDRQALAEPDDPGPEDIILALGTLWQVLFR</sequence>
<organism evidence="1 2">
    <name type="scientific">Fusarium decemcellulare</name>
    <dbReference type="NCBI Taxonomy" id="57161"/>
    <lineage>
        <taxon>Eukaryota</taxon>
        <taxon>Fungi</taxon>
        <taxon>Dikarya</taxon>
        <taxon>Ascomycota</taxon>
        <taxon>Pezizomycotina</taxon>
        <taxon>Sordariomycetes</taxon>
        <taxon>Hypocreomycetidae</taxon>
        <taxon>Hypocreales</taxon>
        <taxon>Nectriaceae</taxon>
        <taxon>Fusarium</taxon>
        <taxon>Fusarium decemcellulare species complex</taxon>
    </lineage>
</organism>
<keyword evidence="2" id="KW-1185">Reference proteome</keyword>
<evidence type="ECO:0000313" key="2">
    <source>
        <dbReference type="Proteomes" id="UP001148629"/>
    </source>
</evidence>
<dbReference type="EMBL" id="JANRMS010001371">
    <property type="protein sequence ID" value="KAJ3528746.1"/>
    <property type="molecule type" value="Genomic_DNA"/>
</dbReference>
<gene>
    <name evidence="1" type="ORF">NM208_g10069</name>
</gene>
<reference evidence="1" key="1">
    <citation type="submission" date="2022-08" db="EMBL/GenBank/DDBJ databases">
        <title>Genome Sequence of Fusarium decemcellulare.</title>
        <authorList>
            <person name="Buettner E."/>
        </authorList>
    </citation>
    <scope>NUCLEOTIDE SEQUENCE</scope>
    <source>
        <strain evidence="1">Babe19</strain>
    </source>
</reference>
<name>A0ACC1RZ78_9HYPO</name>